<keyword evidence="5 7" id="KW-0482">Metalloprotease</keyword>
<feature type="binding site" evidence="7">
    <location>
        <position position="378"/>
    </location>
    <ligand>
        <name>Mn(2+)</name>
        <dbReference type="ChEBI" id="CHEBI:29035"/>
        <label>1</label>
    </ligand>
</feature>
<evidence type="ECO:0000259" key="9">
    <source>
        <dbReference type="Pfam" id="PF21216"/>
    </source>
</evidence>
<dbReference type="GO" id="GO:0006508">
    <property type="term" value="P:proteolysis"/>
    <property type="evidence" value="ECO:0007669"/>
    <property type="project" value="UniProtKB-KW"/>
</dbReference>
<evidence type="ECO:0000256" key="3">
    <source>
        <dbReference type="ARBA" id="ARBA00022801"/>
    </source>
</evidence>
<evidence type="ECO:0000256" key="6">
    <source>
        <dbReference type="ARBA" id="ARBA00023211"/>
    </source>
</evidence>
<dbReference type="GO" id="GO:0046872">
    <property type="term" value="F:metal ion binding"/>
    <property type="evidence" value="ECO:0007669"/>
    <property type="project" value="UniProtKB-KW"/>
</dbReference>
<evidence type="ECO:0000256" key="1">
    <source>
        <dbReference type="ARBA" id="ARBA00022670"/>
    </source>
</evidence>
<dbReference type="PROSITE" id="PS00491">
    <property type="entry name" value="PROLINE_PEPTIDASE"/>
    <property type="match status" value="1"/>
</dbReference>
<feature type="binding site" evidence="7">
    <location>
        <position position="333"/>
    </location>
    <ligand>
        <name>Mn(2+)</name>
        <dbReference type="ChEBI" id="CHEBI:29035"/>
        <label>1</label>
    </ligand>
</feature>
<evidence type="ECO:0000259" key="8">
    <source>
        <dbReference type="Pfam" id="PF00557"/>
    </source>
</evidence>
<keyword evidence="6 7" id="KW-0464">Manganese</keyword>
<dbReference type="NCBIfam" id="NF010133">
    <property type="entry name" value="PRK13607.1"/>
    <property type="match status" value="1"/>
</dbReference>
<dbReference type="InterPro" id="IPR001131">
    <property type="entry name" value="Peptidase_M24B_aminopep-P_CS"/>
</dbReference>
<keyword evidence="3 7" id="KW-0378">Hydrolase</keyword>
<comment type="similarity">
    <text evidence="7">Belongs to the peptidase M24B family. Bacterial-type prolidase subfamily.</text>
</comment>
<dbReference type="InterPro" id="IPR048819">
    <property type="entry name" value="PepQ_N"/>
</dbReference>
<dbReference type="PANTHER" id="PTHR43226">
    <property type="entry name" value="XAA-PRO AMINOPEPTIDASE 3"/>
    <property type="match status" value="1"/>
</dbReference>
<evidence type="ECO:0000313" key="10">
    <source>
        <dbReference type="EMBL" id="AVP98784.1"/>
    </source>
</evidence>
<dbReference type="GO" id="GO:0016795">
    <property type="term" value="F:phosphoric triester hydrolase activity"/>
    <property type="evidence" value="ECO:0007669"/>
    <property type="project" value="InterPro"/>
</dbReference>
<dbReference type="Proteomes" id="UP000241074">
    <property type="component" value="Chromosome"/>
</dbReference>
<reference evidence="10 11" key="1">
    <citation type="submission" date="2018-03" db="EMBL/GenBank/DDBJ databases">
        <title>Ahniella affigens gen. nov., sp. nov., a gammaproteobacterium isolated from sandy soil near a stream.</title>
        <authorList>
            <person name="Ko Y."/>
            <person name="Kim J.-H."/>
        </authorList>
    </citation>
    <scope>NUCLEOTIDE SEQUENCE [LARGE SCALE GENOMIC DNA]</scope>
    <source>
        <strain evidence="10 11">D13</strain>
    </source>
</reference>
<gene>
    <name evidence="7" type="primary">pepQ</name>
    <name evidence="10" type="ORF">C7S18_17050</name>
</gene>
<accession>A0A2P1PVH4</accession>
<feature type="binding site" evidence="7">
    <location>
        <position position="417"/>
    </location>
    <ligand>
        <name>Mn(2+)</name>
        <dbReference type="ChEBI" id="CHEBI:29035"/>
        <label>2</label>
    </ligand>
</feature>
<dbReference type="PANTHER" id="PTHR43226:SF8">
    <property type="entry name" value="XAA-PRO DIPEPTIDASE"/>
    <property type="match status" value="1"/>
</dbReference>
<dbReference type="Gene3D" id="3.40.350.10">
    <property type="entry name" value="Creatinase/prolidase N-terminal domain"/>
    <property type="match status" value="1"/>
</dbReference>
<keyword evidence="4 7" id="KW-0224">Dipeptidase</keyword>
<dbReference type="RefSeq" id="WP_106892703.1">
    <property type="nucleotide sequence ID" value="NZ_CP027860.1"/>
</dbReference>
<feature type="domain" description="Xaa-Pro dipeptidase N-terminal" evidence="9">
    <location>
        <begin position="8"/>
        <end position="153"/>
    </location>
</feature>
<comment type="cofactor">
    <cofactor evidence="7">
        <name>Mn(2+)</name>
        <dbReference type="ChEBI" id="CHEBI:29035"/>
    </cofactor>
    <text evidence="7">Binds 2 manganese ions per subunit.</text>
</comment>
<keyword evidence="11" id="KW-1185">Reference proteome</keyword>
<comment type="function">
    <text evidence="7">Splits dipeptides with a prolyl residue in the C-terminal position.</text>
</comment>
<dbReference type="GO" id="GO:0102009">
    <property type="term" value="F:proline dipeptidase activity"/>
    <property type="evidence" value="ECO:0007669"/>
    <property type="project" value="UniProtKB-EC"/>
</dbReference>
<dbReference type="Gene3D" id="3.90.230.10">
    <property type="entry name" value="Creatinase/methionine aminopeptidase superfamily"/>
    <property type="match status" value="1"/>
</dbReference>
<feature type="binding site" evidence="7">
    <location>
        <position position="417"/>
    </location>
    <ligand>
        <name>Mn(2+)</name>
        <dbReference type="ChEBI" id="CHEBI:29035"/>
        <label>1</label>
    </ligand>
</feature>
<dbReference type="GO" id="GO:0004177">
    <property type="term" value="F:aminopeptidase activity"/>
    <property type="evidence" value="ECO:0007669"/>
    <property type="project" value="TreeGrafter"/>
</dbReference>
<dbReference type="EC" id="3.4.13.9" evidence="7"/>
<feature type="binding site" evidence="7">
    <location>
        <position position="253"/>
    </location>
    <ligand>
        <name>Mn(2+)</name>
        <dbReference type="ChEBI" id="CHEBI:29035"/>
        <label>2</label>
    </ligand>
</feature>
<proteinExistence type="inferred from homology"/>
<dbReference type="Pfam" id="PF21216">
    <property type="entry name" value="PepQ_N"/>
    <property type="match status" value="1"/>
</dbReference>
<dbReference type="GO" id="GO:0008235">
    <property type="term" value="F:metalloexopeptidase activity"/>
    <property type="evidence" value="ECO:0007669"/>
    <property type="project" value="UniProtKB-UniRule"/>
</dbReference>
<evidence type="ECO:0000313" key="11">
    <source>
        <dbReference type="Proteomes" id="UP000241074"/>
    </source>
</evidence>
<dbReference type="InterPro" id="IPR000994">
    <property type="entry name" value="Pept_M24"/>
</dbReference>
<dbReference type="InterPro" id="IPR029149">
    <property type="entry name" value="Creatin/AminoP/Spt16_N"/>
</dbReference>
<feature type="binding site" evidence="7">
    <location>
        <position position="242"/>
    </location>
    <ligand>
        <name>Mn(2+)</name>
        <dbReference type="ChEBI" id="CHEBI:29035"/>
        <label>2</label>
    </ligand>
</feature>
<evidence type="ECO:0000256" key="5">
    <source>
        <dbReference type="ARBA" id="ARBA00023049"/>
    </source>
</evidence>
<evidence type="ECO:0000256" key="2">
    <source>
        <dbReference type="ARBA" id="ARBA00022723"/>
    </source>
</evidence>
<evidence type="ECO:0000256" key="4">
    <source>
        <dbReference type="ARBA" id="ARBA00022997"/>
    </source>
</evidence>
<comment type="catalytic activity">
    <reaction evidence="7">
        <text>Xaa-L-Pro dipeptide + H2O = an L-alpha-amino acid + L-proline</text>
        <dbReference type="Rhea" id="RHEA:76407"/>
        <dbReference type="ChEBI" id="CHEBI:15377"/>
        <dbReference type="ChEBI" id="CHEBI:59869"/>
        <dbReference type="ChEBI" id="CHEBI:60039"/>
        <dbReference type="ChEBI" id="CHEBI:195196"/>
        <dbReference type="EC" id="3.4.13.9"/>
    </reaction>
</comment>
<dbReference type="KEGG" id="xba:C7S18_17050"/>
<sequence length="438" mass="48554">MSQQLAALYPAHLQSVMAAATRALELGGYDHLLIPSGILTYRFLDDRPYPFAVNAQFKYWLPLTQHTDCWIHFTPGAKPVLVYCQPDDYWHIPPSPPSGFWVNHFDIRLISDPADAVKHLPTSGRLAIIGEANAALPGLTPNNPEVVINALHWARSAKTDYELANMRLASKRATNAHRAAEHAFRQRGSELDIHRAYLAASGHNEFDLPYTNIVALNEHGATLHYQYQDARVPTEHHAFLIDAGAEVNGYAADITRTYSFADAEFGELIAAVDQAQLALCDQVRTGASYPGIHLDTHRHVAQILADHGYVNMSVEAMLEQRITSTFFPHGVGHPLGLQVHDVAGFQESETGGFIARPDGHPYLRMTRTLGENFVVTIEPGLYFIDTLLKKLAATEHGKALNWDKIERMKKFGGVRIEDNVRATSNGPENLTRDAFAGV</sequence>
<dbReference type="InterPro" id="IPR052433">
    <property type="entry name" value="X-Pro_dipept-like"/>
</dbReference>
<dbReference type="Pfam" id="PF00557">
    <property type="entry name" value="Peptidase_M24"/>
    <property type="match status" value="1"/>
</dbReference>
<keyword evidence="2 7" id="KW-0479">Metal-binding</keyword>
<dbReference type="EMBL" id="CP027860">
    <property type="protein sequence ID" value="AVP98784.1"/>
    <property type="molecule type" value="Genomic_DNA"/>
</dbReference>
<dbReference type="SUPFAM" id="SSF55920">
    <property type="entry name" value="Creatinase/aminopeptidase"/>
    <property type="match status" value="1"/>
</dbReference>
<dbReference type="GO" id="GO:0005829">
    <property type="term" value="C:cytosol"/>
    <property type="evidence" value="ECO:0007669"/>
    <property type="project" value="TreeGrafter"/>
</dbReference>
<evidence type="ECO:0000256" key="7">
    <source>
        <dbReference type="HAMAP-Rule" id="MF_01279"/>
    </source>
</evidence>
<reference evidence="10 11" key="2">
    <citation type="submission" date="2018-03" db="EMBL/GenBank/DDBJ databases">
        <authorList>
            <person name="Keele B.F."/>
        </authorList>
    </citation>
    <scope>NUCLEOTIDE SEQUENCE [LARGE SCALE GENOMIC DNA]</scope>
    <source>
        <strain evidence="10 11">D13</strain>
    </source>
</reference>
<keyword evidence="1 7" id="KW-0645">Protease</keyword>
<dbReference type="OrthoDB" id="9806388at2"/>
<name>A0A2P1PVH4_9GAMM</name>
<dbReference type="AlphaFoldDB" id="A0A2P1PVH4"/>
<protein>
    <recommendedName>
        <fullName evidence="7">Xaa-Pro dipeptidase</fullName>
        <shortName evidence="7">X-Pro dipeptidase</shortName>
        <ecNumber evidence="7">3.4.13.9</ecNumber>
    </recommendedName>
    <alternativeName>
        <fullName evidence="7">Imidodipeptidase</fullName>
    </alternativeName>
    <alternativeName>
        <fullName evidence="7">Proline dipeptidase</fullName>
        <shortName evidence="7">Prolidase</shortName>
    </alternativeName>
</protein>
<dbReference type="InterPro" id="IPR022846">
    <property type="entry name" value="X_Pro_dipept"/>
</dbReference>
<feature type="binding site" evidence="7">
    <location>
        <position position="253"/>
    </location>
    <ligand>
        <name>Mn(2+)</name>
        <dbReference type="ChEBI" id="CHEBI:29035"/>
        <label>1</label>
    </ligand>
</feature>
<dbReference type="InterPro" id="IPR036005">
    <property type="entry name" value="Creatinase/aminopeptidase-like"/>
</dbReference>
<organism evidence="10 11">
    <name type="scientific">Ahniella affigens</name>
    <dbReference type="NCBI Taxonomy" id="2021234"/>
    <lineage>
        <taxon>Bacteria</taxon>
        <taxon>Pseudomonadati</taxon>
        <taxon>Pseudomonadota</taxon>
        <taxon>Gammaproteobacteria</taxon>
        <taxon>Lysobacterales</taxon>
        <taxon>Rhodanobacteraceae</taxon>
        <taxon>Ahniella</taxon>
    </lineage>
</organism>
<dbReference type="HAMAP" id="MF_01279">
    <property type="entry name" value="X_Pro_dipeptid"/>
    <property type="match status" value="1"/>
</dbReference>
<feature type="domain" description="Peptidase M24" evidence="8">
    <location>
        <begin position="165"/>
        <end position="423"/>
    </location>
</feature>